<protein>
    <recommendedName>
        <fullName evidence="3">AbiEi antitoxin C-terminal domain-containing protein</fullName>
    </recommendedName>
</protein>
<dbReference type="EMBL" id="SOHE01000088">
    <property type="protein sequence ID" value="TFD45191.1"/>
    <property type="molecule type" value="Genomic_DNA"/>
</dbReference>
<dbReference type="AlphaFoldDB" id="A0A4R8ZTJ3"/>
<evidence type="ECO:0008006" key="3">
    <source>
        <dbReference type="Google" id="ProtNLM"/>
    </source>
</evidence>
<dbReference type="OrthoDB" id="4802815at2"/>
<gene>
    <name evidence="1" type="ORF">E3T55_19470</name>
</gene>
<dbReference type="RefSeq" id="WP_134521183.1">
    <property type="nucleotide sequence ID" value="NZ_SOHE01000088.1"/>
</dbReference>
<accession>A0A4R8ZTJ3</accession>
<reference evidence="1 2" key="1">
    <citation type="submission" date="2019-03" db="EMBL/GenBank/DDBJ databases">
        <title>Genomics of glacier-inhabiting Cryobacterium strains.</title>
        <authorList>
            <person name="Liu Q."/>
            <person name="Xin Y.-H."/>
        </authorList>
    </citation>
    <scope>NUCLEOTIDE SEQUENCE [LARGE SCALE GENOMIC DNA]</scope>
    <source>
        <strain evidence="1 2">Hh14</strain>
    </source>
</reference>
<evidence type="ECO:0000313" key="1">
    <source>
        <dbReference type="EMBL" id="TFD45191.1"/>
    </source>
</evidence>
<proteinExistence type="predicted"/>
<name>A0A4R8ZTJ3_9MICO</name>
<organism evidence="1 2">
    <name type="scientific">Cryobacterium frigoriphilum</name>
    <dbReference type="NCBI Taxonomy" id="1259150"/>
    <lineage>
        <taxon>Bacteria</taxon>
        <taxon>Bacillati</taxon>
        <taxon>Actinomycetota</taxon>
        <taxon>Actinomycetes</taxon>
        <taxon>Micrococcales</taxon>
        <taxon>Microbacteriaceae</taxon>
        <taxon>Cryobacterium</taxon>
    </lineage>
</organism>
<sequence length="219" mass="23758">MNSDPPVRLRSVPPPPPPPHDLALAELCSARLDGEIYLVGDVWYPIDEIDSPASRARTISRLVPVAVVAERSSAAWIFGLAPEPCCHELHLDSGARKRVPLSLRVRVREVRDPLAETLTIGGVCVTTPLRTAVDLALCRTNPAGDCEEARLVDLLAALLRYGGYRTVREALHGCVPALSPSGQRAAARFRAVQDLFDDETLPGRRRPSSAVADITEECT</sequence>
<evidence type="ECO:0000313" key="2">
    <source>
        <dbReference type="Proteomes" id="UP000297447"/>
    </source>
</evidence>
<dbReference type="Proteomes" id="UP000297447">
    <property type="component" value="Unassembled WGS sequence"/>
</dbReference>
<comment type="caution">
    <text evidence="1">The sequence shown here is derived from an EMBL/GenBank/DDBJ whole genome shotgun (WGS) entry which is preliminary data.</text>
</comment>
<keyword evidence="2" id="KW-1185">Reference proteome</keyword>